<sequence length="64" mass="7518">MANCDSLDLKLILSFAQSYKELYQRGEINKEQLRQVLELIDNYQNFNPADFKAELENIFPNSSF</sequence>
<dbReference type="AlphaFoldDB" id="E4RL75"/>
<dbReference type="STRING" id="656519.Halsa_2352"/>
<accession>E4RL75</accession>
<reference evidence="1 2" key="1">
    <citation type="submission" date="2010-11" db="EMBL/GenBank/DDBJ databases">
        <title>Complete sequence of Halanaerobium sp. sapolanicus.</title>
        <authorList>
            <consortium name="US DOE Joint Genome Institute"/>
            <person name="Lucas S."/>
            <person name="Copeland A."/>
            <person name="Lapidus A."/>
            <person name="Cheng J.-F."/>
            <person name="Bruce D."/>
            <person name="Goodwin L."/>
            <person name="Pitluck S."/>
            <person name="Davenport K."/>
            <person name="Detter J.C."/>
            <person name="Han C."/>
            <person name="Tapia R."/>
            <person name="Land M."/>
            <person name="Hauser L."/>
            <person name="Jeffries C."/>
            <person name="Kyrpides N."/>
            <person name="Ivanova N."/>
            <person name="Mikhailova N."/>
            <person name="Begemann M.B."/>
            <person name="Mormile M.R."/>
            <person name="Wall J.D."/>
            <person name="Elias D.A."/>
            <person name="Woyke T."/>
        </authorList>
    </citation>
    <scope>NUCLEOTIDE SEQUENCE [LARGE SCALE GENOMIC DNA]</scope>
    <source>
        <strain evidence="2">sapolanicus</strain>
    </source>
</reference>
<dbReference type="EMBL" id="CP002304">
    <property type="protein sequence ID" value="ADQ15756.1"/>
    <property type="molecule type" value="Genomic_DNA"/>
</dbReference>
<dbReference type="RefSeq" id="WP_013406815.1">
    <property type="nucleotide sequence ID" value="NC_014654.1"/>
</dbReference>
<reference evidence="1 2" key="2">
    <citation type="journal article" date="2011" name="J. Bacteriol.">
        <title>Complete Genome Sequence of the Haloalkaliphilic, Hydrogen Producing Halanaerobium hydrogenoformans.</title>
        <authorList>
            <person name="Brown S.D."/>
            <person name="Begemann M.B."/>
            <person name="Mormile M.R."/>
            <person name="Wall J.D."/>
            <person name="Han C.S."/>
            <person name="Goodwin L.A."/>
            <person name="Pitluck S."/>
            <person name="Land M.L."/>
            <person name="Hauser L.J."/>
            <person name="Elias D.A."/>
        </authorList>
    </citation>
    <scope>NUCLEOTIDE SEQUENCE [LARGE SCALE GENOMIC DNA]</scope>
    <source>
        <strain evidence="2">sapolanicus</strain>
    </source>
</reference>
<evidence type="ECO:0000313" key="2">
    <source>
        <dbReference type="Proteomes" id="UP000007434"/>
    </source>
</evidence>
<gene>
    <name evidence="1" type="ordered locus">Halsa_2352</name>
</gene>
<dbReference type="OrthoDB" id="2112199at2"/>
<protein>
    <submittedName>
        <fullName evidence="1">Uncharacterized protein</fullName>
    </submittedName>
</protein>
<dbReference type="KEGG" id="has:Halsa_2352"/>
<keyword evidence="2" id="KW-1185">Reference proteome</keyword>
<dbReference type="Proteomes" id="UP000007434">
    <property type="component" value="Chromosome"/>
</dbReference>
<evidence type="ECO:0000313" key="1">
    <source>
        <dbReference type="EMBL" id="ADQ15756.1"/>
    </source>
</evidence>
<name>E4RL75_HALHG</name>
<organism evidence="1 2">
    <name type="scientific">Halanaerobium hydrogeniformans</name>
    <name type="common">Halanaerobium sp. (strain sapolanicus)</name>
    <dbReference type="NCBI Taxonomy" id="656519"/>
    <lineage>
        <taxon>Bacteria</taxon>
        <taxon>Bacillati</taxon>
        <taxon>Bacillota</taxon>
        <taxon>Clostridia</taxon>
        <taxon>Halanaerobiales</taxon>
        <taxon>Halanaerobiaceae</taxon>
        <taxon>Halanaerobium</taxon>
    </lineage>
</organism>
<dbReference type="HOGENOM" id="CLU_2861522_0_0_9"/>
<proteinExistence type="predicted"/>
<dbReference type="eggNOG" id="ENOG502ZFHG">
    <property type="taxonomic scope" value="Bacteria"/>
</dbReference>